<feature type="domain" description="Polysaccharide pyruvyl transferase" evidence="1">
    <location>
        <begin position="22"/>
        <end position="275"/>
    </location>
</feature>
<evidence type="ECO:0000259" key="1">
    <source>
        <dbReference type="Pfam" id="PF04230"/>
    </source>
</evidence>
<dbReference type="InterPro" id="IPR007345">
    <property type="entry name" value="Polysacch_pyruvyl_Trfase"/>
</dbReference>
<keyword evidence="2" id="KW-0808">Transferase</keyword>
<name>A0A4U0R4R5_9RHOB</name>
<dbReference type="OrthoDB" id="1814359at2"/>
<dbReference type="Proteomes" id="UP000309747">
    <property type="component" value="Unassembled WGS sequence"/>
</dbReference>
<organism evidence="2 3">
    <name type="scientific">Paracoccus gahaiensis</name>
    <dbReference type="NCBI Taxonomy" id="1706839"/>
    <lineage>
        <taxon>Bacteria</taxon>
        <taxon>Pseudomonadati</taxon>
        <taxon>Pseudomonadota</taxon>
        <taxon>Alphaproteobacteria</taxon>
        <taxon>Rhodobacterales</taxon>
        <taxon>Paracoccaceae</taxon>
        <taxon>Paracoccus</taxon>
    </lineage>
</organism>
<keyword evidence="3" id="KW-1185">Reference proteome</keyword>
<protein>
    <submittedName>
        <fullName evidence="2">Polysaccharide pyruvyl transferase family protein</fullName>
    </submittedName>
</protein>
<sequence length="357" mass="39518">MQAELTQSRPRIGLTGSFGRGNYGDELYVRNYQHWLAPWADLFLLTGLPKPSYFSELGEASVNLMDSVVLGGGDLLCPYRPKIDRDFINPIFLRRPLHVAGIGVERNRSDIDPMVLQRWTDFLTHPSIRSITTRDPGSKSWIEEHVRPSVSVDAHPDMICALPLPPAKRPEGPPIVGLVTRHIKHPKEYILVAEVAQRLSNQGWRVRHIIGGVGSHGSKDLDNSRHLKVPKKETFHSENLDAISLALGECSLVLSMKLHTTLVAVMYGVPTVCVNPVVKAKAFMDAAGCSNLVVAPNNRRLIELVDAGVPPPPPDRVDALRNDASAAMRALAQRLWDDFRNATPAHQSLPTQPKLPR</sequence>
<dbReference type="Pfam" id="PF04230">
    <property type="entry name" value="PS_pyruv_trans"/>
    <property type="match status" value="1"/>
</dbReference>
<evidence type="ECO:0000313" key="2">
    <source>
        <dbReference type="EMBL" id="TJZ89656.1"/>
    </source>
</evidence>
<dbReference type="GO" id="GO:0016740">
    <property type="term" value="F:transferase activity"/>
    <property type="evidence" value="ECO:0007669"/>
    <property type="project" value="UniProtKB-KW"/>
</dbReference>
<accession>A0A4U0R4R5</accession>
<dbReference type="EMBL" id="SUNI01000028">
    <property type="protein sequence ID" value="TJZ89656.1"/>
    <property type="molecule type" value="Genomic_DNA"/>
</dbReference>
<dbReference type="AlphaFoldDB" id="A0A4U0R4R5"/>
<evidence type="ECO:0000313" key="3">
    <source>
        <dbReference type="Proteomes" id="UP000309747"/>
    </source>
</evidence>
<proteinExistence type="predicted"/>
<gene>
    <name evidence="2" type="ORF">FA743_18060</name>
</gene>
<dbReference type="PANTHER" id="PTHR36836">
    <property type="entry name" value="COLANIC ACID BIOSYNTHESIS PROTEIN WCAK"/>
    <property type="match status" value="1"/>
</dbReference>
<reference evidence="2 3" key="1">
    <citation type="submission" date="2019-04" db="EMBL/GenBank/DDBJ databases">
        <authorList>
            <person name="Li J."/>
        </authorList>
    </citation>
    <scope>NUCLEOTIDE SEQUENCE [LARGE SCALE GENOMIC DNA]</scope>
    <source>
        <strain evidence="2 3">KCTC 42687</strain>
    </source>
</reference>
<comment type="caution">
    <text evidence="2">The sequence shown here is derived from an EMBL/GenBank/DDBJ whole genome shotgun (WGS) entry which is preliminary data.</text>
</comment>
<dbReference type="PANTHER" id="PTHR36836:SF1">
    <property type="entry name" value="COLANIC ACID BIOSYNTHESIS PROTEIN WCAK"/>
    <property type="match status" value="1"/>
</dbReference>